<reference evidence="12 13" key="1">
    <citation type="journal article" date="2011" name="Front. Microbiol.">
        <title>Genomic signatures of strain selection and enhancement in Bacillus atrophaeus var. globigii, a historical biowarfare simulant.</title>
        <authorList>
            <person name="Gibbons H.S."/>
            <person name="Broomall S.M."/>
            <person name="McNew L.A."/>
            <person name="Daligault H."/>
            <person name="Chapman C."/>
            <person name="Bruce D."/>
            <person name="Karavis M."/>
            <person name="Krepps M."/>
            <person name="McGregor P.A."/>
            <person name="Hong C."/>
            <person name="Park K.H."/>
            <person name="Akmal A."/>
            <person name="Feldman A."/>
            <person name="Lin J.S."/>
            <person name="Chang W.E."/>
            <person name="Higgs B.W."/>
            <person name="Demirev P."/>
            <person name="Lindquist J."/>
            <person name="Liem A."/>
            <person name="Fochler E."/>
            <person name="Read T.D."/>
            <person name="Tapia R."/>
            <person name="Johnson S."/>
            <person name="Bishop-Lilly K.A."/>
            <person name="Detter C."/>
            <person name="Han C."/>
            <person name="Sozhamannan S."/>
            <person name="Rosenzweig C.N."/>
            <person name="Skowronski E.W."/>
        </authorList>
    </citation>
    <scope>NUCLEOTIDE SEQUENCE [LARGE SCALE GENOMIC DNA]</scope>
    <source>
        <strain evidence="12 13">GYP-17</strain>
    </source>
</reference>
<feature type="binding site" evidence="9">
    <location>
        <begin position="34"/>
        <end position="35"/>
    </location>
    <ligand>
        <name>4-CDP-2-C-methyl-D-erythritol 2-phosphate</name>
        <dbReference type="ChEBI" id="CHEBI:57919"/>
    </ligand>
</feature>
<dbReference type="GO" id="GO:0019288">
    <property type="term" value="P:isopentenyl diphosphate biosynthetic process, methylerythritol 4-phosphate pathway"/>
    <property type="evidence" value="ECO:0007669"/>
    <property type="project" value="UniProtKB-UniRule"/>
</dbReference>
<dbReference type="GO" id="GO:0046872">
    <property type="term" value="F:metal ion binding"/>
    <property type="evidence" value="ECO:0007669"/>
    <property type="project" value="UniProtKB-KW"/>
</dbReference>
<comment type="cofactor">
    <cofactor evidence="9">
        <name>a divalent metal cation</name>
        <dbReference type="ChEBI" id="CHEBI:60240"/>
    </cofactor>
    <text evidence="9">Binds 1 divalent metal cation per subunit.</text>
</comment>
<feature type="domain" description="2-C-methyl-D-erythritol 2,4-cyclodiphosphate synthase" evidence="11">
    <location>
        <begin position="1"/>
        <end position="154"/>
    </location>
</feature>
<comment type="caution">
    <text evidence="12">The sequence shown here is derived from an EMBL/GenBank/DDBJ whole genome shotgun (WGS) entry which is preliminary data.</text>
</comment>
<evidence type="ECO:0000256" key="3">
    <source>
        <dbReference type="ARBA" id="ARBA00008480"/>
    </source>
</evidence>
<feature type="binding site" evidence="9">
    <location>
        <begin position="132"/>
        <end position="135"/>
    </location>
    <ligand>
        <name>4-CDP-2-C-methyl-D-erythritol 2-phosphate</name>
        <dbReference type="ChEBI" id="CHEBI:57919"/>
    </ligand>
</feature>
<dbReference type="Gene3D" id="3.30.1330.50">
    <property type="entry name" value="2-C-methyl-D-erythritol 2,4-cyclodiphosphate synthase"/>
    <property type="match status" value="1"/>
</dbReference>
<dbReference type="GO" id="GO:0016114">
    <property type="term" value="P:terpenoid biosynthetic process"/>
    <property type="evidence" value="ECO:0007669"/>
    <property type="project" value="InterPro"/>
</dbReference>
<dbReference type="SUPFAM" id="SSF69765">
    <property type="entry name" value="IpsF-like"/>
    <property type="match status" value="1"/>
</dbReference>
<feature type="site" description="Transition state stabilizer" evidence="9">
    <location>
        <position position="133"/>
    </location>
</feature>
<keyword evidence="6 9" id="KW-0479">Metal-binding</keyword>
<feature type="binding site" evidence="9">
    <location>
        <position position="139"/>
    </location>
    <ligand>
        <name>4-CDP-2-C-methyl-D-erythritol 2-phosphate</name>
        <dbReference type="ChEBI" id="CHEBI:57919"/>
    </ligand>
</feature>
<keyword evidence="7 9" id="KW-0414">Isoprene biosynthesis</keyword>
<dbReference type="UniPathway" id="UPA00056">
    <property type="reaction ID" value="UER00095"/>
</dbReference>
<proteinExistence type="inferred from homology"/>
<dbReference type="HAMAP" id="MF_00107">
    <property type="entry name" value="IspF"/>
    <property type="match status" value="1"/>
</dbReference>
<organism evidence="12 13">
    <name type="scientific">Aliidiomarina sanyensis</name>
    <dbReference type="NCBI Taxonomy" id="1249555"/>
    <lineage>
        <taxon>Bacteria</taxon>
        <taxon>Pseudomonadati</taxon>
        <taxon>Pseudomonadota</taxon>
        <taxon>Gammaproteobacteria</taxon>
        <taxon>Alteromonadales</taxon>
        <taxon>Idiomarinaceae</taxon>
        <taxon>Aliidiomarina</taxon>
    </lineage>
</organism>
<dbReference type="Proteomes" id="UP000288405">
    <property type="component" value="Unassembled WGS sequence"/>
</dbReference>
<evidence type="ECO:0000256" key="1">
    <source>
        <dbReference type="ARBA" id="ARBA00000200"/>
    </source>
</evidence>
<dbReference type="Pfam" id="PF02542">
    <property type="entry name" value="YgbB"/>
    <property type="match status" value="1"/>
</dbReference>
<accession>A0A432WRC4</accession>
<dbReference type="PANTHER" id="PTHR43181">
    <property type="entry name" value="2-C-METHYL-D-ERYTHRITOL 2,4-CYCLODIPHOSPHATE SYNTHASE, CHLOROPLASTIC"/>
    <property type="match status" value="1"/>
</dbReference>
<evidence type="ECO:0000256" key="6">
    <source>
        <dbReference type="ARBA" id="ARBA00022723"/>
    </source>
</evidence>
<comment type="catalytic activity">
    <reaction evidence="1 9 10">
        <text>4-CDP-2-C-methyl-D-erythritol 2-phosphate = 2-C-methyl-D-erythritol 2,4-cyclic diphosphate + CMP</text>
        <dbReference type="Rhea" id="RHEA:23864"/>
        <dbReference type="ChEBI" id="CHEBI:57919"/>
        <dbReference type="ChEBI" id="CHEBI:58483"/>
        <dbReference type="ChEBI" id="CHEBI:60377"/>
        <dbReference type="EC" id="4.6.1.12"/>
    </reaction>
</comment>
<dbReference type="GO" id="GO:0008685">
    <property type="term" value="F:2-C-methyl-D-erythritol 2,4-cyclodiphosphate synthase activity"/>
    <property type="evidence" value="ECO:0007669"/>
    <property type="project" value="UniProtKB-UniRule"/>
</dbReference>
<dbReference type="InterPro" id="IPR003526">
    <property type="entry name" value="MECDP_synthase"/>
</dbReference>
<dbReference type="PROSITE" id="PS01350">
    <property type="entry name" value="ISPF"/>
    <property type="match status" value="1"/>
</dbReference>
<dbReference type="EMBL" id="PIPM01000001">
    <property type="protein sequence ID" value="RUO36356.1"/>
    <property type="molecule type" value="Genomic_DNA"/>
</dbReference>
<evidence type="ECO:0000256" key="9">
    <source>
        <dbReference type="HAMAP-Rule" id="MF_00107"/>
    </source>
</evidence>
<keyword evidence="13" id="KW-1185">Reference proteome</keyword>
<dbReference type="CDD" id="cd00554">
    <property type="entry name" value="MECDP_synthase"/>
    <property type="match status" value="1"/>
</dbReference>
<feature type="site" description="Transition state stabilizer" evidence="9">
    <location>
        <position position="34"/>
    </location>
</feature>
<dbReference type="RefSeq" id="WP_126775668.1">
    <property type="nucleotide sequence ID" value="NZ_PIPM01000001.1"/>
</dbReference>
<sequence>MRIGQGFDVHKFGGDGPIVLGGVTIEHEQGLVAHSDGDVALHALADAFLGACGLGDIGVWFPDHDPAFAGADSGELLKKVYLEVRRKGFTLGNLDLTIICEKPKIGPYRAAIRRRIAELLLTSEERVNVKATTTEKLGFTGRGEGIASMAVVLLIPRHVANEVEA</sequence>
<name>A0A432WRC4_9GAMM</name>
<feature type="binding site" evidence="9">
    <location>
        <begin position="61"/>
        <end position="65"/>
    </location>
    <ligand>
        <name>4-CDP-2-C-methyl-D-erythritol 2-phosphate</name>
        <dbReference type="ChEBI" id="CHEBI:57919"/>
    </ligand>
</feature>
<dbReference type="InterPro" id="IPR036571">
    <property type="entry name" value="MECDP_synthase_sf"/>
</dbReference>
<evidence type="ECO:0000256" key="8">
    <source>
        <dbReference type="ARBA" id="ARBA00023239"/>
    </source>
</evidence>
<feature type="binding site" evidence="9">
    <location>
        <position position="10"/>
    </location>
    <ligand>
        <name>a divalent metal cation</name>
        <dbReference type="ChEBI" id="CHEBI:60240"/>
    </ligand>
</feature>
<comment type="subunit">
    <text evidence="4 9">Homotrimer.</text>
</comment>
<dbReference type="AlphaFoldDB" id="A0A432WRC4"/>
<dbReference type="EC" id="4.6.1.12" evidence="5 9"/>
<feature type="binding site" evidence="9">
    <location>
        <begin position="8"/>
        <end position="10"/>
    </location>
    <ligand>
        <name>4-CDP-2-C-methyl-D-erythritol 2-phosphate</name>
        <dbReference type="ChEBI" id="CHEBI:57919"/>
    </ligand>
</feature>
<dbReference type="NCBIfam" id="TIGR00151">
    <property type="entry name" value="ispF"/>
    <property type="match status" value="1"/>
</dbReference>
<evidence type="ECO:0000256" key="4">
    <source>
        <dbReference type="ARBA" id="ARBA00011233"/>
    </source>
</evidence>
<gene>
    <name evidence="9" type="primary">ispF</name>
    <name evidence="12" type="ORF">CWE11_00605</name>
</gene>
<comment type="similarity">
    <text evidence="3 9 10">Belongs to the IspF family.</text>
</comment>
<evidence type="ECO:0000256" key="5">
    <source>
        <dbReference type="ARBA" id="ARBA00012579"/>
    </source>
</evidence>
<feature type="binding site" evidence="9">
    <location>
        <position position="42"/>
    </location>
    <ligand>
        <name>a divalent metal cation</name>
        <dbReference type="ChEBI" id="CHEBI:60240"/>
    </ligand>
</feature>
<evidence type="ECO:0000256" key="2">
    <source>
        <dbReference type="ARBA" id="ARBA00004709"/>
    </source>
</evidence>
<comment type="function">
    <text evidence="9">Involved in the biosynthesis of isopentenyl diphosphate (IPP) and dimethylallyl diphosphate (DMAPP), two major building blocks of isoprenoid compounds. Catalyzes the conversion of 4-diphosphocytidyl-2-C-methyl-D-erythritol 2-phosphate (CDP-ME2P) to 2-C-methyl-D-erythritol 2,4-cyclodiphosphate (ME-CPP) with a corresponding release of cytidine 5-monophosphate (CMP).</text>
</comment>
<comment type="pathway">
    <text evidence="2 9">Isoprenoid biosynthesis; isopentenyl diphosphate biosynthesis via DXP pathway; isopentenyl diphosphate from 1-deoxy-D-xylulose 5-phosphate: step 4/6.</text>
</comment>
<evidence type="ECO:0000256" key="10">
    <source>
        <dbReference type="RuleBase" id="RU004395"/>
    </source>
</evidence>
<feature type="binding site" evidence="9">
    <location>
        <position position="8"/>
    </location>
    <ligand>
        <name>a divalent metal cation</name>
        <dbReference type="ChEBI" id="CHEBI:60240"/>
    </ligand>
</feature>
<dbReference type="OrthoDB" id="9804336at2"/>
<dbReference type="FunFam" id="3.30.1330.50:FF:000001">
    <property type="entry name" value="2-C-methyl-D-erythritol 2,4-cyclodiphosphate synthase"/>
    <property type="match status" value="1"/>
</dbReference>
<comment type="caution">
    <text evidence="9">Lacks conserved residue(s) required for the propagation of feature annotation.</text>
</comment>
<evidence type="ECO:0000313" key="12">
    <source>
        <dbReference type="EMBL" id="RUO36356.1"/>
    </source>
</evidence>
<evidence type="ECO:0000256" key="7">
    <source>
        <dbReference type="ARBA" id="ARBA00023229"/>
    </source>
</evidence>
<keyword evidence="8 9" id="KW-0456">Lyase</keyword>
<evidence type="ECO:0000313" key="13">
    <source>
        <dbReference type="Proteomes" id="UP000288405"/>
    </source>
</evidence>
<evidence type="ECO:0000259" key="11">
    <source>
        <dbReference type="Pfam" id="PF02542"/>
    </source>
</evidence>
<feature type="binding site" evidence="9">
    <location>
        <begin position="56"/>
        <end position="58"/>
    </location>
    <ligand>
        <name>4-CDP-2-C-methyl-D-erythritol 2-phosphate</name>
        <dbReference type="ChEBI" id="CHEBI:57919"/>
    </ligand>
</feature>
<feature type="binding site" evidence="9">
    <location>
        <position position="142"/>
    </location>
    <ligand>
        <name>4-CDP-2-C-methyl-D-erythritol 2-phosphate</name>
        <dbReference type="ChEBI" id="CHEBI:57919"/>
    </ligand>
</feature>
<protein>
    <recommendedName>
        <fullName evidence="5 9">2-C-methyl-D-erythritol 2,4-cyclodiphosphate synthase</fullName>
        <shortName evidence="9">MECDP-synthase</shortName>
        <shortName evidence="9">MECPP-synthase</shortName>
        <shortName evidence="9">MECPS</shortName>
        <ecNumber evidence="5 9">4.6.1.12</ecNumber>
    </recommendedName>
</protein>
<dbReference type="PANTHER" id="PTHR43181:SF1">
    <property type="entry name" value="2-C-METHYL-D-ERYTHRITOL 2,4-CYCLODIPHOSPHATE SYNTHASE, CHLOROPLASTIC"/>
    <property type="match status" value="1"/>
</dbReference>
<dbReference type="InterPro" id="IPR020555">
    <property type="entry name" value="MECDP_synthase_CS"/>
</dbReference>